<dbReference type="Proteomes" id="UP000684084">
    <property type="component" value="Unassembled WGS sequence"/>
</dbReference>
<comment type="caution">
    <text evidence="2">The sequence shown here is derived from an EMBL/GenBank/DDBJ whole genome shotgun (WGS) entry which is preliminary data.</text>
</comment>
<evidence type="ECO:0000313" key="2">
    <source>
        <dbReference type="EMBL" id="CAB5361334.1"/>
    </source>
</evidence>
<dbReference type="EMBL" id="CAGKOT010000016">
    <property type="protein sequence ID" value="CAB5361334.1"/>
    <property type="molecule type" value="Genomic_DNA"/>
</dbReference>
<reference evidence="2" key="1">
    <citation type="submission" date="2020-05" db="EMBL/GenBank/DDBJ databases">
        <authorList>
            <person name="Rincon C."/>
            <person name="Sanders R I."/>
            <person name="Robbins C."/>
            <person name="Chaturvedi A."/>
        </authorList>
    </citation>
    <scope>NUCLEOTIDE SEQUENCE</scope>
    <source>
        <strain evidence="2">CHB12</strain>
    </source>
</reference>
<gene>
    <name evidence="2" type="ORF">CHRIB12_LOCUS8634</name>
</gene>
<keyword evidence="1" id="KW-0812">Transmembrane</keyword>
<dbReference type="OrthoDB" id="2436480at2759"/>
<evidence type="ECO:0000256" key="1">
    <source>
        <dbReference type="SAM" id="Phobius"/>
    </source>
</evidence>
<evidence type="ECO:0000313" key="3">
    <source>
        <dbReference type="Proteomes" id="UP000684084"/>
    </source>
</evidence>
<sequence>MCIGFALDQLVSALRLWIFQIGIDFRTLDLIGFTSLDFNRYRFDSFGFKLVSALGLGFWIGIGFGFLDLIGIGSGSLGFGLVGFASLDISDRTLDFGSVSTSDSWFYTLNRLIFFEYWMDSLLILVIVVNSNLH</sequence>
<dbReference type="AlphaFoldDB" id="A0A915Z3Q7"/>
<organism evidence="2 3">
    <name type="scientific">Rhizophagus irregularis</name>
    <dbReference type="NCBI Taxonomy" id="588596"/>
    <lineage>
        <taxon>Eukaryota</taxon>
        <taxon>Fungi</taxon>
        <taxon>Fungi incertae sedis</taxon>
        <taxon>Mucoromycota</taxon>
        <taxon>Glomeromycotina</taxon>
        <taxon>Glomeromycetes</taxon>
        <taxon>Glomerales</taxon>
        <taxon>Glomeraceae</taxon>
        <taxon>Rhizophagus</taxon>
    </lineage>
</organism>
<feature type="transmembrane region" description="Helical" evidence="1">
    <location>
        <begin position="50"/>
        <end position="72"/>
    </location>
</feature>
<proteinExistence type="predicted"/>
<protein>
    <submittedName>
        <fullName evidence="2">Uncharacterized protein</fullName>
    </submittedName>
</protein>
<accession>A0A915Z3Q7</accession>
<keyword evidence="1" id="KW-1133">Transmembrane helix</keyword>
<name>A0A915Z3Q7_9GLOM</name>
<keyword evidence="1" id="KW-0472">Membrane</keyword>
<feature type="transmembrane region" description="Helical" evidence="1">
    <location>
        <begin position="112"/>
        <end position="133"/>
    </location>
</feature>